<protein>
    <submittedName>
        <fullName evidence="3">Uncharacterized protein</fullName>
    </submittedName>
</protein>
<feature type="chain" id="PRO_5046025272" evidence="2">
    <location>
        <begin position="19"/>
        <end position="345"/>
    </location>
</feature>
<gene>
    <name evidence="3" type="ORF">BASA50_011097</name>
</gene>
<feature type="signal peptide" evidence="2">
    <location>
        <begin position="1"/>
        <end position="18"/>
    </location>
</feature>
<evidence type="ECO:0000313" key="4">
    <source>
        <dbReference type="Proteomes" id="UP001648503"/>
    </source>
</evidence>
<accession>A0ABQ8EWI6</accession>
<comment type="caution">
    <text evidence="3">The sequence shown here is derived from an EMBL/GenBank/DDBJ whole genome shotgun (WGS) entry which is preliminary data.</text>
</comment>
<reference evidence="3 4" key="1">
    <citation type="submission" date="2021-02" db="EMBL/GenBank/DDBJ databases">
        <title>Variation within the Batrachochytrium salamandrivorans European outbreak.</title>
        <authorList>
            <person name="Kelly M."/>
            <person name="Pasmans F."/>
            <person name="Shea T.P."/>
            <person name="Munoz J.F."/>
            <person name="Carranza S."/>
            <person name="Cuomo C.A."/>
            <person name="Martel A."/>
        </authorList>
    </citation>
    <scope>NUCLEOTIDE SEQUENCE [LARGE SCALE GENOMIC DNA]</scope>
    <source>
        <strain evidence="3 4">AMFP18/2</strain>
    </source>
</reference>
<feature type="compositionally biased region" description="Low complexity" evidence="1">
    <location>
        <begin position="53"/>
        <end position="71"/>
    </location>
</feature>
<keyword evidence="2" id="KW-0732">Signal</keyword>
<feature type="compositionally biased region" description="Polar residues" evidence="1">
    <location>
        <begin position="72"/>
        <end position="81"/>
    </location>
</feature>
<name>A0ABQ8EWI6_9FUNG</name>
<keyword evidence="4" id="KW-1185">Reference proteome</keyword>
<sequence length="345" mass="38208">MRVGAGIILSVLSSSVLAAVIPDYDSHGILLVRRTVNPDNIAVLWKRAGEEQTGPGPSSSGAGASTEASTSNGQSNPDDSGINSELKKLDHFLKYIGSFYKSHYKSGRSLMQRMAHRRDKQIIKIVIKKLTTVIKGEQAKQSILIIKKLLTTGLESVRTTFELFSNKAKSPLFSVSIPKGRTQKTVTKEMLRIQGLAKKEVEGHIKDITSGIAIITKLPQHLKSNLNGISTTIANIYFDLQSLYDTEYKKFISTVNPKNNEENIKVIEQYLSEANKYRKAFDLVFDYISEDLIENGKIKLIKNTPTSATRVKQRLGMKVELPPDETLDPKASNGRIKDIAAKMSS</sequence>
<proteinExistence type="predicted"/>
<evidence type="ECO:0000256" key="2">
    <source>
        <dbReference type="SAM" id="SignalP"/>
    </source>
</evidence>
<evidence type="ECO:0000313" key="3">
    <source>
        <dbReference type="EMBL" id="KAH6587795.1"/>
    </source>
</evidence>
<feature type="region of interest" description="Disordered" evidence="1">
    <location>
        <begin position="48"/>
        <end position="81"/>
    </location>
</feature>
<dbReference type="EMBL" id="JAFCIX010000551">
    <property type="protein sequence ID" value="KAH6587795.1"/>
    <property type="molecule type" value="Genomic_DNA"/>
</dbReference>
<organism evidence="3 4">
    <name type="scientific">Batrachochytrium salamandrivorans</name>
    <dbReference type="NCBI Taxonomy" id="1357716"/>
    <lineage>
        <taxon>Eukaryota</taxon>
        <taxon>Fungi</taxon>
        <taxon>Fungi incertae sedis</taxon>
        <taxon>Chytridiomycota</taxon>
        <taxon>Chytridiomycota incertae sedis</taxon>
        <taxon>Chytridiomycetes</taxon>
        <taxon>Rhizophydiales</taxon>
        <taxon>Rhizophydiales incertae sedis</taxon>
        <taxon>Batrachochytrium</taxon>
    </lineage>
</organism>
<evidence type="ECO:0000256" key="1">
    <source>
        <dbReference type="SAM" id="MobiDB-lite"/>
    </source>
</evidence>
<dbReference type="Proteomes" id="UP001648503">
    <property type="component" value="Unassembled WGS sequence"/>
</dbReference>